<gene>
    <name evidence="1" type="ORF">CK503_07170</name>
</gene>
<accession>A0A2A2GCF1</accession>
<reference evidence="1 2" key="1">
    <citation type="submission" date="2017-08" db="EMBL/GenBank/DDBJ databases">
        <title>Aliifodinibius alkalisoli sp. nov., isolated from saline alkaline soil.</title>
        <authorList>
            <person name="Liu D."/>
            <person name="Zhang G."/>
        </authorList>
    </citation>
    <scope>NUCLEOTIDE SEQUENCE [LARGE SCALE GENOMIC DNA]</scope>
    <source>
        <strain evidence="1 2">WN023</strain>
    </source>
</reference>
<sequence length="245" mass="28673">MKENIQILSKECCSQLLDFQSSEDLRKEYNKASFNTKHLEFLNIPTDYYIDKNLELPTGSKKDRSTADCESSIKIFQELKNLTPVQANDKRLWLSLTHDRFFSYTIRRWGIDSSTSANTIIDRFFFEGASIETRMRNSISRLWWAAKLTYDPNRKDEFELTKLLWSKQDLFQGLVERTFGTYENVVKAFLQIYADNNQLTEDQLRDLYKSLNSIGGVKLLSALSYKEVKSELQLIANHKNIELYA</sequence>
<comment type="caution">
    <text evidence="1">The sequence shown here is derived from an EMBL/GenBank/DDBJ whole genome shotgun (WGS) entry which is preliminary data.</text>
</comment>
<dbReference type="InterPro" id="IPR045920">
    <property type="entry name" value="DUF6339"/>
</dbReference>
<evidence type="ECO:0000313" key="2">
    <source>
        <dbReference type="Proteomes" id="UP000218831"/>
    </source>
</evidence>
<dbReference type="OrthoDB" id="9757917at2"/>
<proteinExistence type="predicted"/>
<protein>
    <submittedName>
        <fullName evidence="1">Uncharacterized protein</fullName>
    </submittedName>
</protein>
<organism evidence="1 2">
    <name type="scientific">Fodinibius salipaludis</name>
    <dbReference type="NCBI Taxonomy" id="2032627"/>
    <lineage>
        <taxon>Bacteria</taxon>
        <taxon>Pseudomonadati</taxon>
        <taxon>Balneolota</taxon>
        <taxon>Balneolia</taxon>
        <taxon>Balneolales</taxon>
        <taxon>Balneolaceae</taxon>
        <taxon>Fodinibius</taxon>
    </lineage>
</organism>
<dbReference type="Pfam" id="PF19866">
    <property type="entry name" value="DUF6339"/>
    <property type="match status" value="1"/>
</dbReference>
<dbReference type="RefSeq" id="WP_095606108.1">
    <property type="nucleotide sequence ID" value="NZ_NSKE01000004.1"/>
</dbReference>
<keyword evidence="2" id="KW-1185">Reference proteome</keyword>
<dbReference type="EMBL" id="NSKE01000004">
    <property type="protein sequence ID" value="PAU94567.1"/>
    <property type="molecule type" value="Genomic_DNA"/>
</dbReference>
<dbReference type="AlphaFoldDB" id="A0A2A2GCF1"/>
<dbReference type="Proteomes" id="UP000218831">
    <property type="component" value="Unassembled WGS sequence"/>
</dbReference>
<name>A0A2A2GCF1_9BACT</name>
<evidence type="ECO:0000313" key="1">
    <source>
        <dbReference type="EMBL" id="PAU94567.1"/>
    </source>
</evidence>